<protein>
    <submittedName>
        <fullName evidence="6">Nuclear valosin-containing protein-like protein</fullName>
    </submittedName>
</protein>
<evidence type="ECO:0000259" key="5">
    <source>
        <dbReference type="SMART" id="SM00382"/>
    </source>
</evidence>
<feature type="domain" description="AAA+ ATPase" evidence="5">
    <location>
        <begin position="315"/>
        <end position="454"/>
    </location>
</feature>
<evidence type="ECO:0000256" key="3">
    <source>
        <dbReference type="ARBA" id="ARBA00023054"/>
    </source>
</evidence>
<dbReference type="InterPro" id="IPR003593">
    <property type="entry name" value="AAA+_ATPase"/>
</dbReference>
<dbReference type="SMART" id="SM00382">
    <property type="entry name" value="AAA"/>
    <property type="match status" value="2"/>
</dbReference>
<evidence type="ECO:0000256" key="2">
    <source>
        <dbReference type="ARBA" id="ARBA00022840"/>
    </source>
</evidence>
<dbReference type="STRING" id="64791.A0A151X7V3"/>
<dbReference type="Pfam" id="PF17862">
    <property type="entry name" value="AAA_lid_3"/>
    <property type="match status" value="2"/>
</dbReference>
<organism evidence="6 7">
    <name type="scientific">Mycetomoellerius zeteki</name>
    <dbReference type="NCBI Taxonomy" id="64791"/>
    <lineage>
        <taxon>Eukaryota</taxon>
        <taxon>Metazoa</taxon>
        <taxon>Ecdysozoa</taxon>
        <taxon>Arthropoda</taxon>
        <taxon>Hexapoda</taxon>
        <taxon>Insecta</taxon>
        <taxon>Pterygota</taxon>
        <taxon>Neoptera</taxon>
        <taxon>Endopterygota</taxon>
        <taxon>Hymenoptera</taxon>
        <taxon>Apocrita</taxon>
        <taxon>Aculeata</taxon>
        <taxon>Formicoidea</taxon>
        <taxon>Formicidae</taxon>
        <taxon>Myrmicinae</taxon>
        <taxon>Mycetomoellerius</taxon>
    </lineage>
</organism>
<feature type="region of interest" description="Disordered" evidence="4">
    <location>
        <begin position="102"/>
        <end position="123"/>
    </location>
</feature>
<dbReference type="GO" id="GO:1990275">
    <property type="term" value="F:preribosome binding"/>
    <property type="evidence" value="ECO:0007669"/>
    <property type="project" value="TreeGrafter"/>
</dbReference>
<dbReference type="PROSITE" id="PS00674">
    <property type="entry name" value="AAA"/>
    <property type="match status" value="2"/>
</dbReference>
<dbReference type="InterPro" id="IPR038100">
    <property type="entry name" value="NLV2_N_sf"/>
</dbReference>
<dbReference type="Gene3D" id="3.40.50.300">
    <property type="entry name" value="P-loop containing nucleotide triphosphate hydrolases"/>
    <property type="match status" value="2"/>
</dbReference>
<name>A0A151X7V3_9HYME</name>
<feature type="compositionally biased region" description="Acidic residues" evidence="4">
    <location>
        <begin position="108"/>
        <end position="123"/>
    </location>
</feature>
<dbReference type="AlphaFoldDB" id="A0A151X7V3"/>
<dbReference type="GO" id="GO:0003723">
    <property type="term" value="F:RNA binding"/>
    <property type="evidence" value="ECO:0007669"/>
    <property type="project" value="TreeGrafter"/>
</dbReference>
<dbReference type="PANTHER" id="PTHR23077">
    <property type="entry name" value="AAA-FAMILY ATPASE"/>
    <property type="match status" value="1"/>
</dbReference>
<evidence type="ECO:0000313" key="7">
    <source>
        <dbReference type="Proteomes" id="UP000075809"/>
    </source>
</evidence>
<dbReference type="InterPro" id="IPR003959">
    <property type="entry name" value="ATPase_AAA_core"/>
</dbReference>
<sequence>MGKLNSSIDIIPLQGSSGDYRARHVDNKHRMNQRLFRDQLLIGRVQMYMHDNENKVYIDVNDMADALQRRYRDYRAKKRGPFRSMVREAYDELTKIFSNKPSTRECSAYDDDDDDFDDVDVESDSQRASISDMLLHMYKKPQYRQNGNSSDKELIDISSDDDASKVDSKTEKDLKTPESGCTAAEESSGVMVAAKSETTKLETARPETAEPETTILKQETAKPEMSTIKPETLVKSNILVNQVIKHSLESTRKRQREKENGNGPFSIKKARIVPITESKITFSDVGGSDKVLKTVCKLLAHMKHPEIFKQLGISPPRGFLLHGPPGCGKTLLAHAVAGELNIPLIKVAGPELVTGVSGESEARIRELFEQSLILAPCIVFLDEIDAVTPHRATAQREMERRIVAQLLSSLDELNLNENGDRVLVIGATNRPDSLDPALRRAGRFDREVCLGIPDREARARILAVHTEKVVLAPNVSLSTIASLTPGFVGADLVALIREAAMVAVDRVFENLNRSKQEEKLPEVTEAEKQLNKEVEIPENSENLIDTKIAEMDVIQEHSADLSTLLTWLRSEPPLSQERLSTLCIEHSDFESALRIVQPSAKREGFATVPDVTWDDVGSLRNIRQELQMAILAPVKHSEHFNTLGLTAASGVLLCGPPGCGKTLLAKAVANEAGINFISYVGESEKAVRQCFLRARNSMPCVIFFDEIDALCPKRTEGDNSATARVVNQMLTEMDGVEGRQGVFLMAASNRPDIIDAAVLRPGRLDKILYVGLPNASDRVDILRAVTKNATRPKLASDVDLNQVAYDNRCDGYTGADLAALIREAGMEALKEVIAGYGQPEISMRHIFQAFDKVQPSVREKAARKNPKVTSMDTPVEVTPMDTPVEVTPMDTPVEVTPMDAPIVDVVMEPMET</sequence>
<feature type="region of interest" description="Disordered" evidence="4">
    <location>
        <begin position="141"/>
        <end position="190"/>
    </location>
</feature>
<evidence type="ECO:0000256" key="4">
    <source>
        <dbReference type="SAM" id="MobiDB-lite"/>
    </source>
</evidence>
<dbReference type="Gene3D" id="1.10.10.2010">
    <property type="match status" value="1"/>
</dbReference>
<feature type="region of interest" description="Disordered" evidence="4">
    <location>
        <begin position="858"/>
        <end position="881"/>
    </location>
</feature>
<dbReference type="SUPFAM" id="SSF52540">
    <property type="entry name" value="P-loop containing nucleoside triphosphate hydrolases"/>
    <property type="match status" value="2"/>
</dbReference>
<dbReference type="Pfam" id="PF00004">
    <property type="entry name" value="AAA"/>
    <property type="match status" value="2"/>
</dbReference>
<evidence type="ECO:0000313" key="6">
    <source>
        <dbReference type="EMBL" id="KYQ56443.1"/>
    </source>
</evidence>
<dbReference type="FunFam" id="3.40.50.300:FF:001025">
    <property type="entry name" value="ATPase family, AAA domain-containing 2B"/>
    <property type="match status" value="1"/>
</dbReference>
<dbReference type="CDD" id="cd19518">
    <property type="entry name" value="RecA-like_NVL_r1-like"/>
    <property type="match status" value="1"/>
</dbReference>
<dbReference type="InterPro" id="IPR050168">
    <property type="entry name" value="AAA_ATPase_domain"/>
</dbReference>
<feature type="domain" description="AAA+ ATPase" evidence="5">
    <location>
        <begin position="647"/>
        <end position="774"/>
    </location>
</feature>
<proteinExistence type="predicted"/>
<dbReference type="InterPro" id="IPR027417">
    <property type="entry name" value="P-loop_NTPase"/>
</dbReference>
<dbReference type="InterPro" id="IPR031996">
    <property type="entry name" value="NVL2_nucleolin-bd"/>
</dbReference>
<evidence type="ECO:0000256" key="1">
    <source>
        <dbReference type="ARBA" id="ARBA00022741"/>
    </source>
</evidence>
<dbReference type="InterPro" id="IPR003960">
    <property type="entry name" value="ATPase_AAA_CS"/>
</dbReference>
<dbReference type="FunFam" id="3.40.50.300:FF:000600">
    <property type="entry name" value="Nuclear valosin-containing protein-like"/>
    <property type="match status" value="1"/>
</dbReference>
<dbReference type="GO" id="GO:0016887">
    <property type="term" value="F:ATP hydrolysis activity"/>
    <property type="evidence" value="ECO:0007669"/>
    <property type="project" value="InterPro"/>
</dbReference>
<gene>
    <name evidence="6" type="ORF">ALC60_04520</name>
</gene>
<dbReference type="Proteomes" id="UP000075809">
    <property type="component" value="Unassembled WGS sequence"/>
</dbReference>
<feature type="compositionally biased region" description="Basic and acidic residues" evidence="4">
    <location>
        <begin position="162"/>
        <end position="176"/>
    </location>
</feature>
<reference evidence="6 7" key="1">
    <citation type="submission" date="2015-09" db="EMBL/GenBank/DDBJ databases">
        <title>Trachymyrmex zeteki WGS genome.</title>
        <authorList>
            <person name="Nygaard S."/>
            <person name="Hu H."/>
            <person name="Boomsma J."/>
            <person name="Zhang G."/>
        </authorList>
    </citation>
    <scope>NUCLEOTIDE SEQUENCE [LARGE SCALE GENOMIC DNA]</scope>
    <source>
        <strain evidence="6">Tzet28-1</strain>
        <tissue evidence="6">Whole body</tissue>
    </source>
</reference>
<dbReference type="Pfam" id="PF16725">
    <property type="entry name" value="Nucleolin_bd"/>
    <property type="match status" value="1"/>
</dbReference>
<dbReference type="GO" id="GO:0005524">
    <property type="term" value="F:ATP binding"/>
    <property type="evidence" value="ECO:0007669"/>
    <property type="project" value="UniProtKB-KW"/>
</dbReference>
<dbReference type="PANTHER" id="PTHR23077:SF171">
    <property type="entry name" value="NUCLEAR VALOSIN-CONTAINING PROTEIN-LIKE"/>
    <property type="match status" value="1"/>
</dbReference>
<dbReference type="EMBL" id="KQ982431">
    <property type="protein sequence ID" value="KYQ56443.1"/>
    <property type="molecule type" value="Genomic_DNA"/>
</dbReference>
<dbReference type="Gene3D" id="1.10.8.60">
    <property type="match status" value="2"/>
</dbReference>
<dbReference type="GO" id="GO:0042254">
    <property type="term" value="P:ribosome biogenesis"/>
    <property type="evidence" value="ECO:0007669"/>
    <property type="project" value="TreeGrafter"/>
</dbReference>
<keyword evidence="7" id="KW-1185">Reference proteome</keyword>
<keyword evidence="1" id="KW-0547">Nucleotide-binding</keyword>
<keyword evidence="3" id="KW-0175">Coiled coil</keyword>
<accession>A0A151X7V3</accession>
<dbReference type="GO" id="GO:0005634">
    <property type="term" value="C:nucleus"/>
    <property type="evidence" value="ECO:0007669"/>
    <property type="project" value="TreeGrafter"/>
</dbReference>
<dbReference type="InterPro" id="IPR041569">
    <property type="entry name" value="AAA_lid_3"/>
</dbReference>
<keyword evidence="2" id="KW-0067">ATP-binding</keyword>